<feature type="region of interest" description="Disordered" evidence="1">
    <location>
        <begin position="332"/>
        <end position="351"/>
    </location>
</feature>
<dbReference type="Pfam" id="PF10253">
    <property type="entry name" value="PRCC"/>
    <property type="match status" value="1"/>
</dbReference>
<dbReference type="Proteomes" id="UP001213623">
    <property type="component" value="Chromosome 3"/>
</dbReference>
<evidence type="ECO:0000313" key="2">
    <source>
        <dbReference type="EMBL" id="WFD26883.1"/>
    </source>
</evidence>
<evidence type="ECO:0000256" key="1">
    <source>
        <dbReference type="SAM" id="MobiDB-lite"/>
    </source>
</evidence>
<feature type="compositionally biased region" description="Pro residues" evidence="1">
    <location>
        <begin position="208"/>
        <end position="217"/>
    </location>
</feature>
<protein>
    <recommendedName>
        <fullName evidence="4">Mitotic checkpoint regulator, MAD2B-interacting-domain-containing protein</fullName>
    </recommendedName>
</protein>
<reference evidence="2" key="1">
    <citation type="submission" date="2023-03" db="EMBL/GenBank/DDBJ databases">
        <title>Mating type loci evolution in Malassezia.</title>
        <authorList>
            <person name="Coelho M.A."/>
        </authorList>
    </citation>
    <scope>NUCLEOTIDE SEQUENCE</scope>
    <source>
        <strain evidence="2">CBS 9557</strain>
    </source>
</reference>
<evidence type="ECO:0008006" key="4">
    <source>
        <dbReference type="Google" id="ProtNLM"/>
    </source>
</evidence>
<dbReference type="EMBL" id="CP119894">
    <property type="protein sequence ID" value="WFD26883.1"/>
    <property type="molecule type" value="Genomic_DNA"/>
</dbReference>
<dbReference type="InterPro" id="IPR018800">
    <property type="entry name" value="PRCC"/>
</dbReference>
<name>A0AAF0EM42_9BASI</name>
<feature type="compositionally biased region" description="Low complexity" evidence="1">
    <location>
        <begin position="85"/>
        <end position="97"/>
    </location>
</feature>
<sequence>MSLPSLVAAYSSDSDSEDTSSTRVDVHKDENVPLTQSEASTSSSRMDLPAPKRANRAPVKRQIKVEAAPALAAEPPAPTPKRPRTTSSDTHTHSLLSMLPEPQHKEPIKKPGDVHQGPESLVDGDVRLVLHDTGSTKKKKGNDDFRAMLGLAPKPSKPATNKAPVIVEARPVSSPASEKKPPSTSQPASTLIHSLSAAPEVRERAPEPEPAPAPEPTSYPGWKQDADGGWYPVTPEAHAQYAAWAAQMQQEAEASMRTPGQTLAPMAEFDVAAEVQRVAPSRPASVSTPAPVRENLVSEKLRTDKFTNMRARTRGQLTSLLAMAHENRPMLEEKWAKGKSKMRENKKRYGF</sequence>
<feature type="compositionally biased region" description="Basic residues" evidence="1">
    <location>
        <begin position="337"/>
        <end position="351"/>
    </location>
</feature>
<gene>
    <name evidence="2" type="ORF">MNAN1_001872</name>
</gene>
<feature type="region of interest" description="Disordered" evidence="1">
    <location>
        <begin position="1"/>
        <end position="231"/>
    </location>
</feature>
<organism evidence="2 3">
    <name type="scientific">Malassezia nana</name>
    <dbReference type="NCBI Taxonomy" id="180528"/>
    <lineage>
        <taxon>Eukaryota</taxon>
        <taxon>Fungi</taxon>
        <taxon>Dikarya</taxon>
        <taxon>Basidiomycota</taxon>
        <taxon>Ustilaginomycotina</taxon>
        <taxon>Malasseziomycetes</taxon>
        <taxon>Malasseziales</taxon>
        <taxon>Malasseziaceae</taxon>
        <taxon>Malassezia</taxon>
    </lineage>
</organism>
<feature type="compositionally biased region" description="Polar residues" evidence="1">
    <location>
        <begin position="33"/>
        <end position="45"/>
    </location>
</feature>
<evidence type="ECO:0000313" key="3">
    <source>
        <dbReference type="Proteomes" id="UP001213623"/>
    </source>
</evidence>
<accession>A0AAF0EM42</accession>
<keyword evidence="3" id="KW-1185">Reference proteome</keyword>
<feature type="compositionally biased region" description="Basic residues" evidence="1">
    <location>
        <begin position="53"/>
        <end position="62"/>
    </location>
</feature>
<feature type="compositionally biased region" description="Polar residues" evidence="1">
    <location>
        <begin position="182"/>
        <end position="193"/>
    </location>
</feature>
<feature type="compositionally biased region" description="Basic and acidic residues" evidence="1">
    <location>
        <begin position="102"/>
        <end position="113"/>
    </location>
</feature>
<dbReference type="AlphaFoldDB" id="A0AAF0EM42"/>
<proteinExistence type="predicted"/>